<reference evidence="15" key="1">
    <citation type="submission" date="2020-09" db="EMBL/GenBank/DDBJ databases">
        <title>New species isolated from human feces.</title>
        <authorList>
            <person name="Kitahara M."/>
            <person name="Shigeno Y."/>
            <person name="Shime M."/>
            <person name="Matsumoto Y."/>
            <person name="Nakamura S."/>
            <person name="Motooka D."/>
            <person name="Fukuoka S."/>
            <person name="Nishikawa H."/>
            <person name="Benno Y."/>
        </authorList>
    </citation>
    <scope>NUCLEOTIDE SEQUENCE</scope>
    <source>
        <strain evidence="15">MM50</strain>
    </source>
</reference>
<dbReference type="AlphaFoldDB" id="A0A810Q2H2"/>
<dbReference type="SMART" id="SM00387">
    <property type="entry name" value="HATPase_c"/>
    <property type="match status" value="1"/>
</dbReference>
<dbReference type="SMART" id="SM00388">
    <property type="entry name" value="HisKA"/>
    <property type="match status" value="1"/>
</dbReference>
<dbReference type="PROSITE" id="PS50109">
    <property type="entry name" value="HIS_KIN"/>
    <property type="match status" value="1"/>
</dbReference>
<dbReference type="InterPro" id="IPR038318">
    <property type="entry name" value="KdpD_sf"/>
</dbReference>
<keyword evidence="9" id="KW-0067">ATP-binding</keyword>
<comment type="catalytic activity">
    <reaction evidence="1">
        <text>ATP + protein L-histidine = ADP + protein N-phospho-L-histidine.</text>
        <dbReference type="EC" id="2.7.13.3"/>
    </reaction>
</comment>
<feature type="transmembrane region" description="Helical" evidence="13">
    <location>
        <begin position="109"/>
        <end position="128"/>
    </location>
</feature>
<evidence type="ECO:0000256" key="2">
    <source>
        <dbReference type="ARBA" id="ARBA00004141"/>
    </source>
</evidence>
<comment type="subcellular location">
    <subcellularLocation>
        <location evidence="2">Membrane</location>
        <topology evidence="2">Multi-pass membrane protein</topology>
    </subcellularLocation>
</comment>
<proteinExistence type="predicted"/>
<feature type="transmembrane region" description="Helical" evidence="13">
    <location>
        <begin position="59"/>
        <end position="89"/>
    </location>
</feature>
<evidence type="ECO:0000256" key="3">
    <source>
        <dbReference type="ARBA" id="ARBA00012438"/>
    </source>
</evidence>
<keyword evidence="8" id="KW-0418">Kinase</keyword>
<evidence type="ECO:0000256" key="5">
    <source>
        <dbReference type="ARBA" id="ARBA00022679"/>
    </source>
</evidence>
<name>A0A810Q2H2_9FIRM</name>
<dbReference type="GO" id="GO:0000155">
    <property type="term" value="F:phosphorelay sensor kinase activity"/>
    <property type="evidence" value="ECO:0007669"/>
    <property type="project" value="InterPro"/>
</dbReference>
<dbReference type="KEGG" id="vcop:MM50RIKEN_19370"/>
<evidence type="ECO:0000256" key="10">
    <source>
        <dbReference type="ARBA" id="ARBA00022989"/>
    </source>
</evidence>
<dbReference type="Pfam" id="PF13493">
    <property type="entry name" value="DUF4118"/>
    <property type="match status" value="1"/>
</dbReference>
<sequence length="381" mass="42918">MKKPHIQWPEQWLRRKRIPSIGFSYSGKDFIISMSLYTLSVVLCLILRGASQDGDTGYVYMIFLLDVFLTALLTEGFFFSLIISIFAVLSVDYIFTPPYWNVSFTLSGFPLTFLVTMTISVVTGIVTSRAKQMDEVRREAELERMHGNLLRAVSHDIRTPLTGIVGATNVLLEQENTLTPEQRHELIRNANEEAQWLIRIVENLLSITRMGGDEAKVNKTPEAAEEIIEGAVGKFTRRWGTDIPVEVRLPEEFLLVPMDPLLMEQVLTNLMENAVLHGKTTRHITVTLCRSGDWARFIVEDDGQGIAPDRLEHLFDGTLQGQQGDRGRSMGIGLSVCRTVVRAHGGHIRGENRTEGGARFTVELPLDKEIQQEVDSYEDQG</sequence>
<evidence type="ECO:0000256" key="9">
    <source>
        <dbReference type="ARBA" id="ARBA00022840"/>
    </source>
</evidence>
<feature type="transmembrane region" description="Helical" evidence="13">
    <location>
        <begin position="30"/>
        <end position="47"/>
    </location>
</feature>
<dbReference type="Gene3D" id="1.20.120.620">
    <property type="entry name" value="Backbone structure of the membrane domain of e. Coli histidine kinase receptor kdpd"/>
    <property type="match status" value="1"/>
</dbReference>
<protein>
    <recommendedName>
        <fullName evidence="3">histidine kinase</fullName>
        <ecNumber evidence="3">2.7.13.3</ecNumber>
    </recommendedName>
</protein>
<keyword evidence="11" id="KW-0902">Two-component regulatory system</keyword>
<keyword evidence="12 13" id="KW-0472">Membrane</keyword>
<dbReference type="PANTHER" id="PTHR45569">
    <property type="entry name" value="SENSOR PROTEIN KDPD"/>
    <property type="match status" value="1"/>
</dbReference>
<keyword evidence="16" id="KW-1185">Reference proteome</keyword>
<keyword evidence="5" id="KW-0808">Transferase</keyword>
<dbReference type="InterPro" id="IPR025201">
    <property type="entry name" value="KdpD_TM"/>
</dbReference>
<dbReference type="InterPro" id="IPR004358">
    <property type="entry name" value="Sig_transdc_His_kin-like_C"/>
</dbReference>
<evidence type="ECO:0000313" key="15">
    <source>
        <dbReference type="EMBL" id="BCK82174.1"/>
    </source>
</evidence>
<dbReference type="Gene3D" id="3.30.565.10">
    <property type="entry name" value="Histidine kinase-like ATPase, C-terminal domain"/>
    <property type="match status" value="1"/>
</dbReference>
<dbReference type="InterPro" id="IPR052023">
    <property type="entry name" value="Histidine_kinase_KdpD"/>
</dbReference>
<dbReference type="RefSeq" id="WP_228298373.1">
    <property type="nucleotide sequence ID" value="NZ_AP023418.1"/>
</dbReference>
<dbReference type="CDD" id="cd00082">
    <property type="entry name" value="HisKA"/>
    <property type="match status" value="1"/>
</dbReference>
<evidence type="ECO:0000256" key="11">
    <source>
        <dbReference type="ARBA" id="ARBA00023012"/>
    </source>
</evidence>
<dbReference type="Pfam" id="PF00512">
    <property type="entry name" value="HisKA"/>
    <property type="match status" value="1"/>
</dbReference>
<dbReference type="InterPro" id="IPR005467">
    <property type="entry name" value="His_kinase_dom"/>
</dbReference>
<dbReference type="Proteomes" id="UP000681035">
    <property type="component" value="Chromosome"/>
</dbReference>
<evidence type="ECO:0000256" key="12">
    <source>
        <dbReference type="ARBA" id="ARBA00023136"/>
    </source>
</evidence>
<evidence type="ECO:0000256" key="8">
    <source>
        <dbReference type="ARBA" id="ARBA00022777"/>
    </source>
</evidence>
<evidence type="ECO:0000256" key="6">
    <source>
        <dbReference type="ARBA" id="ARBA00022692"/>
    </source>
</evidence>
<evidence type="ECO:0000256" key="1">
    <source>
        <dbReference type="ARBA" id="ARBA00000085"/>
    </source>
</evidence>
<dbReference type="SUPFAM" id="SSF47384">
    <property type="entry name" value="Homodimeric domain of signal transducing histidine kinase"/>
    <property type="match status" value="1"/>
</dbReference>
<evidence type="ECO:0000256" key="4">
    <source>
        <dbReference type="ARBA" id="ARBA00022553"/>
    </source>
</evidence>
<keyword evidence="7" id="KW-0547">Nucleotide-binding</keyword>
<evidence type="ECO:0000313" key="16">
    <source>
        <dbReference type="Proteomes" id="UP000681035"/>
    </source>
</evidence>
<keyword evidence="4" id="KW-0597">Phosphoprotein</keyword>
<organism evidence="15 16">
    <name type="scientific">Vescimonas coprocola</name>
    <dbReference type="NCBI Taxonomy" id="2714355"/>
    <lineage>
        <taxon>Bacteria</taxon>
        <taxon>Bacillati</taxon>
        <taxon>Bacillota</taxon>
        <taxon>Clostridia</taxon>
        <taxon>Eubacteriales</taxon>
        <taxon>Oscillospiraceae</taxon>
        <taxon>Vescimonas</taxon>
    </lineage>
</organism>
<dbReference type="GO" id="GO:0005524">
    <property type="term" value="F:ATP binding"/>
    <property type="evidence" value="ECO:0007669"/>
    <property type="project" value="UniProtKB-KW"/>
</dbReference>
<accession>A0A810Q2H2</accession>
<dbReference type="SUPFAM" id="SSF55874">
    <property type="entry name" value="ATPase domain of HSP90 chaperone/DNA topoisomerase II/histidine kinase"/>
    <property type="match status" value="1"/>
</dbReference>
<dbReference type="InterPro" id="IPR003661">
    <property type="entry name" value="HisK_dim/P_dom"/>
</dbReference>
<dbReference type="EC" id="2.7.13.3" evidence="3"/>
<keyword evidence="10 13" id="KW-1133">Transmembrane helix</keyword>
<dbReference type="Gene3D" id="1.10.287.130">
    <property type="match status" value="1"/>
</dbReference>
<dbReference type="EMBL" id="AP023418">
    <property type="protein sequence ID" value="BCK82174.1"/>
    <property type="molecule type" value="Genomic_DNA"/>
</dbReference>
<dbReference type="GO" id="GO:0005886">
    <property type="term" value="C:plasma membrane"/>
    <property type="evidence" value="ECO:0007669"/>
    <property type="project" value="TreeGrafter"/>
</dbReference>
<evidence type="ECO:0000259" key="14">
    <source>
        <dbReference type="PROSITE" id="PS50109"/>
    </source>
</evidence>
<feature type="domain" description="Histidine kinase" evidence="14">
    <location>
        <begin position="152"/>
        <end position="368"/>
    </location>
</feature>
<evidence type="ECO:0000256" key="13">
    <source>
        <dbReference type="SAM" id="Phobius"/>
    </source>
</evidence>
<dbReference type="Pfam" id="PF02518">
    <property type="entry name" value="HATPase_c"/>
    <property type="match status" value="1"/>
</dbReference>
<dbReference type="InterPro" id="IPR036097">
    <property type="entry name" value="HisK_dim/P_sf"/>
</dbReference>
<gene>
    <name evidence="15" type="ORF">MM50RIKEN_19370</name>
</gene>
<dbReference type="PANTHER" id="PTHR45569:SF1">
    <property type="entry name" value="SENSOR PROTEIN KDPD"/>
    <property type="match status" value="1"/>
</dbReference>
<dbReference type="InterPro" id="IPR003594">
    <property type="entry name" value="HATPase_dom"/>
</dbReference>
<evidence type="ECO:0000256" key="7">
    <source>
        <dbReference type="ARBA" id="ARBA00022741"/>
    </source>
</evidence>
<keyword evidence="6 13" id="KW-0812">Transmembrane</keyword>
<dbReference type="PRINTS" id="PR00344">
    <property type="entry name" value="BCTRLSENSOR"/>
</dbReference>
<dbReference type="InterPro" id="IPR036890">
    <property type="entry name" value="HATPase_C_sf"/>
</dbReference>